<accession>A0A8S5N2W5</accession>
<dbReference type="Gene3D" id="3.30.1930.10">
    <property type="entry name" value="capsid protein of prophage domain"/>
    <property type="match status" value="1"/>
</dbReference>
<keyword evidence="1" id="KW-0946">Virion</keyword>
<proteinExistence type="predicted"/>
<dbReference type="EMBL" id="BK015046">
    <property type="protein sequence ID" value="DAD88679.1"/>
    <property type="molecule type" value="Genomic_DNA"/>
</dbReference>
<evidence type="ECO:0000256" key="1">
    <source>
        <dbReference type="ARBA" id="ARBA00022561"/>
    </source>
</evidence>
<keyword evidence="1" id="KW-0167">Capsid protein</keyword>
<protein>
    <submittedName>
        <fullName evidence="3">Major capsid protein</fullName>
    </submittedName>
</protein>
<name>A0A8S5N2W5_9CAUD</name>
<reference evidence="3" key="1">
    <citation type="journal article" date="2021" name="Proc. Natl. Acad. Sci. U.S.A.">
        <title>A Catalog of Tens of Thousands of Viruses from Human Metagenomes Reveals Hidden Associations with Chronic Diseases.</title>
        <authorList>
            <person name="Tisza M.J."/>
            <person name="Buck C.B."/>
        </authorList>
    </citation>
    <scope>NUCLEOTIDE SEQUENCE</scope>
    <source>
        <strain evidence="3">Ctikv1</strain>
    </source>
</reference>
<dbReference type="GO" id="GO:0019028">
    <property type="term" value="C:viral capsid"/>
    <property type="evidence" value="ECO:0007669"/>
    <property type="project" value="UniProtKB-KW"/>
</dbReference>
<keyword evidence="2" id="KW-1035">Host cytoplasm</keyword>
<dbReference type="Gene3D" id="3.15.30.10">
    <property type="entry name" value="putative capsid protein of prophage domain like"/>
    <property type="match status" value="1"/>
</dbReference>
<dbReference type="Pfam" id="PF03864">
    <property type="entry name" value="Phage_cap_E"/>
    <property type="match status" value="1"/>
</dbReference>
<organism evidence="3">
    <name type="scientific">Caudovirales sp. ctikv1</name>
    <dbReference type="NCBI Taxonomy" id="2826781"/>
    <lineage>
        <taxon>Viruses</taxon>
        <taxon>Duplodnaviria</taxon>
        <taxon>Heunggongvirae</taxon>
        <taxon>Uroviricota</taxon>
        <taxon>Caudoviricetes</taxon>
    </lineage>
</organism>
<dbReference type="InterPro" id="IPR005564">
    <property type="entry name" value="Major_capsid_GpE"/>
</dbReference>
<evidence type="ECO:0000313" key="3">
    <source>
        <dbReference type="EMBL" id="DAD88679.1"/>
    </source>
</evidence>
<sequence length="349" mass="38882">MAIDFKDTFSLMQAVERMKAPASFLLDTFFPQVPAVATSKKITVETRKRGRTLAPFVSRGASSVNVKRAGSKIALYEAPMMGPSTVIDPDQLDQRAFAENIISTMTPAQRAAQMQAEDLSYLQETIINRKNKMAAELLTTGKCKIEGFADDGRTVLTDEIDFEFEQDITPTTAWDQAGADIYEDLKLASEKIQENAGIVPTVLVVGKNVEKYILDNTSINKWLAIPNRENISMFSFAPEYLSPQVRYVGRIMSLNIDVYAYLETYQDEEGKAKPFIGDDAAVLGVPGRGRQQHAAVTLLNDDNQFTTYAGIYVPYYYANKGTQELTLSVYSRCVLIPETIDDWATIKTK</sequence>
<evidence type="ECO:0000256" key="2">
    <source>
        <dbReference type="ARBA" id="ARBA00023200"/>
    </source>
</evidence>